<accession>A0A060AH15</accession>
<evidence type="ECO:0000313" key="1">
    <source>
        <dbReference type="EMBL" id="AIA64679.1"/>
    </source>
</evidence>
<dbReference type="EMBL" id="KC954774">
    <property type="protein sequence ID" value="AIA64679.1"/>
    <property type="molecule type" value="Genomic_DNA"/>
</dbReference>
<proteinExistence type="predicted"/>
<keyword evidence="2" id="KW-1185">Reference proteome</keyword>
<name>A0A060AH15_9CAUD</name>
<dbReference type="Proteomes" id="UP000026984">
    <property type="component" value="Segment"/>
</dbReference>
<protein>
    <submittedName>
        <fullName evidence="1">Uncharacterized protein</fullName>
    </submittedName>
</protein>
<dbReference type="KEGG" id="vg:19686900"/>
<reference evidence="1 2" key="1">
    <citation type="submission" date="2013-04" db="EMBL/GenBank/DDBJ databases">
        <title>Complete Genome Sequence of Cronobacter sakazakii Bacteriophage CR8.</title>
        <authorList>
            <person name="Kim Y."/>
            <person name="Shin H."/>
            <person name="Ryu S."/>
        </authorList>
    </citation>
    <scope>NUCLEOTIDE SEQUENCE [LARGE SCALE GENOMIC DNA]</scope>
</reference>
<evidence type="ECO:0000313" key="2">
    <source>
        <dbReference type="Proteomes" id="UP000026984"/>
    </source>
</evidence>
<dbReference type="GeneID" id="19686900"/>
<dbReference type="RefSeq" id="YP_009042386.1">
    <property type="nucleotide sequence ID" value="NC_024354.1"/>
</dbReference>
<organism evidence="1 2">
    <name type="scientific">Cronobacter phage CR8</name>
    <dbReference type="NCBI Taxonomy" id="1327934"/>
    <lineage>
        <taxon>Viruses</taxon>
        <taxon>Duplodnaviria</taxon>
        <taxon>Heunggongvirae</taxon>
        <taxon>Uroviricota</taxon>
        <taxon>Caudoviricetes</taxon>
        <taxon>Vequintavirinae</taxon>
        <taxon>Certrevirus</taxon>
        <taxon>Certrevirus CR8</taxon>
    </lineage>
</organism>
<gene>
    <name evidence="1" type="ORF">CR8_149</name>
</gene>
<sequence length="68" mass="7494">MITMILQKSRLIDVTVTLSACGESSRRADHYQVTAVSDNGAILLSEATPALHEAFLTYSKWKGPEEIK</sequence>